<name>X1P249_9ZZZZ</name>
<dbReference type="EMBL" id="BARV01030011">
    <property type="protein sequence ID" value="GAI36501.1"/>
    <property type="molecule type" value="Genomic_DNA"/>
</dbReference>
<accession>X1P249</accession>
<organism evidence="1">
    <name type="scientific">marine sediment metagenome</name>
    <dbReference type="NCBI Taxonomy" id="412755"/>
    <lineage>
        <taxon>unclassified sequences</taxon>
        <taxon>metagenomes</taxon>
        <taxon>ecological metagenomes</taxon>
    </lineage>
</organism>
<reference evidence="1" key="1">
    <citation type="journal article" date="2014" name="Front. Microbiol.">
        <title>High frequency of phylogenetically diverse reductive dehalogenase-homologous genes in deep subseafloor sedimentary metagenomes.</title>
        <authorList>
            <person name="Kawai M."/>
            <person name="Futagami T."/>
            <person name="Toyoda A."/>
            <person name="Takaki Y."/>
            <person name="Nishi S."/>
            <person name="Hori S."/>
            <person name="Arai W."/>
            <person name="Tsubouchi T."/>
            <person name="Morono Y."/>
            <person name="Uchiyama I."/>
            <person name="Ito T."/>
            <person name="Fujiyama A."/>
            <person name="Inagaki F."/>
            <person name="Takami H."/>
        </authorList>
    </citation>
    <scope>NUCLEOTIDE SEQUENCE</scope>
    <source>
        <strain evidence="1">Expedition CK06-06</strain>
    </source>
</reference>
<dbReference type="AlphaFoldDB" id="X1P249"/>
<sequence length="68" mass="7763">MRRDMPTNIRLTQAEQEALRKKAVEINKELVKRGMQPMKDSELVHAFLERVITSLEVGASGAIVQRED</sequence>
<gene>
    <name evidence="1" type="ORF">S06H3_47740</name>
</gene>
<protein>
    <submittedName>
        <fullName evidence="1">Uncharacterized protein</fullName>
    </submittedName>
</protein>
<proteinExistence type="predicted"/>
<comment type="caution">
    <text evidence="1">The sequence shown here is derived from an EMBL/GenBank/DDBJ whole genome shotgun (WGS) entry which is preliminary data.</text>
</comment>
<evidence type="ECO:0000313" key="1">
    <source>
        <dbReference type="EMBL" id="GAI36501.1"/>
    </source>
</evidence>